<dbReference type="PRINTS" id="PR00080">
    <property type="entry name" value="SDRFAMILY"/>
</dbReference>
<evidence type="ECO:0000313" key="3">
    <source>
        <dbReference type="EMBL" id="SDQ16608.1"/>
    </source>
</evidence>
<dbReference type="PROSITE" id="PS00061">
    <property type="entry name" value="ADH_SHORT"/>
    <property type="match status" value="1"/>
</dbReference>
<dbReference type="RefSeq" id="WP_092491608.1">
    <property type="nucleotide sequence ID" value="NZ_FNKD01000001.1"/>
</dbReference>
<name>A0A1H0YNC9_9BACI</name>
<dbReference type="Pfam" id="PF13561">
    <property type="entry name" value="adh_short_C2"/>
    <property type="match status" value="1"/>
</dbReference>
<dbReference type="InterPro" id="IPR020904">
    <property type="entry name" value="Sc_DH/Rdtase_CS"/>
</dbReference>
<evidence type="ECO:0000313" key="4">
    <source>
        <dbReference type="Proteomes" id="UP000199444"/>
    </source>
</evidence>
<dbReference type="SUPFAM" id="SSF51735">
    <property type="entry name" value="NAD(P)-binding Rossmann-fold domains"/>
    <property type="match status" value="1"/>
</dbReference>
<protein>
    <submittedName>
        <fullName evidence="3">3-oxoacyl-[acyl-carrier protein] reductase</fullName>
    </submittedName>
</protein>
<dbReference type="FunFam" id="3.40.50.720:FF:000084">
    <property type="entry name" value="Short-chain dehydrogenase reductase"/>
    <property type="match status" value="1"/>
</dbReference>
<dbReference type="InterPro" id="IPR036291">
    <property type="entry name" value="NAD(P)-bd_dom_sf"/>
</dbReference>
<dbReference type="NCBIfam" id="NF005559">
    <property type="entry name" value="PRK07231.1"/>
    <property type="match status" value="1"/>
</dbReference>
<dbReference type="InterPro" id="IPR002347">
    <property type="entry name" value="SDR_fam"/>
</dbReference>
<dbReference type="PANTHER" id="PTHR42879">
    <property type="entry name" value="3-OXOACYL-(ACYL-CARRIER-PROTEIN) REDUCTASE"/>
    <property type="match status" value="1"/>
</dbReference>
<dbReference type="AlphaFoldDB" id="A0A1H0YNC9"/>
<gene>
    <name evidence="3" type="ORF">SAMN05216231_0753</name>
</gene>
<keyword evidence="4" id="KW-1185">Reference proteome</keyword>
<reference evidence="3 4" key="1">
    <citation type="submission" date="2016-10" db="EMBL/GenBank/DDBJ databases">
        <authorList>
            <person name="de Groot N.N."/>
        </authorList>
    </citation>
    <scope>NUCLEOTIDE SEQUENCE [LARGE SCALE GENOMIC DNA]</scope>
    <source>
        <strain evidence="3 4">CGMCC 1.10449</strain>
    </source>
</reference>
<keyword evidence="2" id="KW-0560">Oxidoreductase</keyword>
<dbReference type="PANTHER" id="PTHR42879:SF2">
    <property type="entry name" value="3-OXOACYL-[ACYL-CARRIER-PROTEIN] REDUCTASE FABG"/>
    <property type="match status" value="1"/>
</dbReference>
<evidence type="ECO:0000256" key="1">
    <source>
        <dbReference type="ARBA" id="ARBA00006484"/>
    </source>
</evidence>
<dbReference type="InterPro" id="IPR050259">
    <property type="entry name" value="SDR"/>
</dbReference>
<dbReference type="STRING" id="553311.SAMN05216231_0753"/>
<sequence length="252" mass="27263">MFTFENQVVWVTGSSTGIGRSIALAFAGHGAKVVVHGNSNIEKAEQVLNTIRAKGNKALLVKGDVTDRDQVESMVSEIKAHFDRIDVLINNAGTMVKRSEIASIDMESWKKIFDINVNSVLNVTQSVLPIMKEQRKGRIINITSIAARNGGGGGAVAYASAKAAVSTFTRGLAKEVVDDNIYVNGIAPGIIRTPFHDKYSTKEMREKMASQVPMKREGEPEEIAGAAMYLASNYANYITGEIIEVNGGLLMD</sequence>
<comment type="similarity">
    <text evidence="1">Belongs to the short-chain dehydrogenases/reductases (SDR) family.</text>
</comment>
<dbReference type="Proteomes" id="UP000199444">
    <property type="component" value="Unassembled WGS sequence"/>
</dbReference>
<dbReference type="GO" id="GO:0016491">
    <property type="term" value="F:oxidoreductase activity"/>
    <property type="evidence" value="ECO:0007669"/>
    <property type="project" value="UniProtKB-KW"/>
</dbReference>
<accession>A0A1H0YNC9</accession>
<dbReference type="EMBL" id="FNKD01000001">
    <property type="protein sequence ID" value="SDQ16608.1"/>
    <property type="molecule type" value="Genomic_DNA"/>
</dbReference>
<dbReference type="PRINTS" id="PR00081">
    <property type="entry name" value="GDHRDH"/>
</dbReference>
<dbReference type="NCBIfam" id="NF009466">
    <property type="entry name" value="PRK12826.1-2"/>
    <property type="match status" value="1"/>
</dbReference>
<dbReference type="GO" id="GO:0008206">
    <property type="term" value="P:bile acid metabolic process"/>
    <property type="evidence" value="ECO:0007669"/>
    <property type="project" value="UniProtKB-ARBA"/>
</dbReference>
<proteinExistence type="inferred from homology"/>
<organism evidence="3 4">
    <name type="scientific">Virgibacillus salinus</name>
    <dbReference type="NCBI Taxonomy" id="553311"/>
    <lineage>
        <taxon>Bacteria</taxon>
        <taxon>Bacillati</taxon>
        <taxon>Bacillota</taxon>
        <taxon>Bacilli</taxon>
        <taxon>Bacillales</taxon>
        <taxon>Bacillaceae</taxon>
        <taxon>Virgibacillus</taxon>
    </lineage>
</organism>
<evidence type="ECO:0000256" key="2">
    <source>
        <dbReference type="ARBA" id="ARBA00023002"/>
    </source>
</evidence>
<dbReference type="Gene3D" id="3.40.50.720">
    <property type="entry name" value="NAD(P)-binding Rossmann-like Domain"/>
    <property type="match status" value="1"/>
</dbReference>